<dbReference type="InterPro" id="IPR012341">
    <property type="entry name" value="6hp_glycosidase-like_sf"/>
</dbReference>
<dbReference type="SUPFAM" id="SSF48208">
    <property type="entry name" value="Six-hairpin glycosidases"/>
    <property type="match status" value="1"/>
</dbReference>
<evidence type="ECO:0000313" key="2">
    <source>
        <dbReference type="EMBL" id="UUO13237.1"/>
    </source>
</evidence>
<keyword evidence="1" id="KW-0472">Membrane</keyword>
<dbReference type="InterPro" id="IPR052043">
    <property type="entry name" value="PolySaccharide_Degr_Enz"/>
</dbReference>
<dbReference type="EMBL" id="CP099464">
    <property type="protein sequence ID" value="UUO13237.1"/>
    <property type="molecule type" value="Genomic_DNA"/>
</dbReference>
<dbReference type="Gene3D" id="1.50.10.10">
    <property type="match status" value="1"/>
</dbReference>
<dbReference type="RefSeq" id="WP_257120303.1">
    <property type="nucleotide sequence ID" value="NZ_CP099464.1"/>
</dbReference>
<protein>
    <submittedName>
        <fullName evidence="2">Uncharacterized protein</fullName>
    </submittedName>
</protein>
<name>A0ABY5LMQ0_9CYAN</name>
<evidence type="ECO:0000313" key="3">
    <source>
        <dbReference type="Proteomes" id="UP001057561"/>
    </source>
</evidence>
<sequence length="526" mass="59879">MKQSSQKFIVTLLLATVMILWYYPKSLEGYALDLTHIKLAGGKEEAYYIAGDKFLIAGFDIMDRYWSEIAKTGKHLLRGHLDNYLPIALKSLDYQPAEAMMGLFAESFFSNRNHNTGLIPFSYDSPDQFTKMSTGNKQPVALVSKGVEICQWFPNDLNLLKKCVALAEATIKYFDFNLESGKKGGMWGWVEVKDGQPKSKLTLTQDYGAIANGLAYLSQKTGDPKFIKWANQKLEFVWDNRMNQHLALLEEQFTPTKAFIRPEERSSDTDTLYYVRQLFDLHELTGEKKYLDRAMEVTNVWYDKAWVEQWGHFIRKLNPDGKPAVNQLYGDGKYNTLYILVQAYRATKDAKYIQRFKQAWDNLLNMGKDGFVPEYIEQGKMVNKYDLDQQQTIFLDILVAAYEASGDKEILEAAENLGNRILQRGEKVMRMEGGQAGQAFLRLALARQKISRLQVAVGKAGTPMKVTQNGNRVLEVIVPAEVAVVYLPEGMYNLEVGKHGFSRKKNIRLGGNNNEKFSIVSCDLSK</sequence>
<organism evidence="2 3">
    <name type="scientific">Dolichospermum heterosporum TAC447</name>
    <dbReference type="NCBI Taxonomy" id="747523"/>
    <lineage>
        <taxon>Bacteria</taxon>
        <taxon>Bacillati</taxon>
        <taxon>Cyanobacteriota</taxon>
        <taxon>Cyanophyceae</taxon>
        <taxon>Nostocales</taxon>
        <taxon>Aphanizomenonaceae</taxon>
        <taxon>Dolichospermum</taxon>
        <taxon>Dolichospermum heterosporum</taxon>
    </lineage>
</organism>
<keyword evidence="1" id="KW-0812">Transmembrane</keyword>
<dbReference type="InterPro" id="IPR008928">
    <property type="entry name" value="6-hairpin_glycosidase_sf"/>
</dbReference>
<proteinExistence type="predicted"/>
<gene>
    <name evidence="2" type="ORF">NG743_14110</name>
</gene>
<evidence type="ECO:0000256" key="1">
    <source>
        <dbReference type="SAM" id="Phobius"/>
    </source>
</evidence>
<keyword evidence="3" id="KW-1185">Reference proteome</keyword>
<accession>A0ABY5LMQ0</accession>
<dbReference type="Gene3D" id="1.50.10.20">
    <property type="match status" value="1"/>
</dbReference>
<reference evidence="2" key="1">
    <citation type="submission" date="2022-06" db="EMBL/GenBank/DDBJ databases">
        <title>Nostosin G and Spiroidesin B from the Cyanobacterium Dolichospermum sp. NIES-1697.</title>
        <authorList>
            <person name="Phan C.-S."/>
            <person name="Mehjabin J.J."/>
            <person name="Anas A.R.J."/>
            <person name="Hayasaka M."/>
            <person name="Onoki R."/>
            <person name="Wang J."/>
            <person name="Umezawa T."/>
            <person name="Washio K."/>
            <person name="Morikawa M."/>
            <person name="Okino T."/>
        </authorList>
    </citation>
    <scope>NUCLEOTIDE SEQUENCE</scope>
    <source>
        <strain evidence="2">NIES-1697</strain>
    </source>
</reference>
<dbReference type="PANTHER" id="PTHR33886">
    <property type="entry name" value="UNSATURATED RHAMNOGALACTURONAN HYDROLASE (EUROFUNG)"/>
    <property type="match status" value="1"/>
</dbReference>
<feature type="transmembrane region" description="Helical" evidence="1">
    <location>
        <begin position="7"/>
        <end position="24"/>
    </location>
</feature>
<dbReference type="PANTHER" id="PTHR33886:SF8">
    <property type="entry name" value="UNSATURATED RHAMNOGALACTURONAN HYDROLASE (EUROFUNG)"/>
    <property type="match status" value="1"/>
</dbReference>
<keyword evidence="1" id="KW-1133">Transmembrane helix</keyword>
<dbReference type="Proteomes" id="UP001057561">
    <property type="component" value="Chromosome"/>
</dbReference>